<name>A0A2H1ID35_BREAU</name>
<evidence type="ECO:0000313" key="5">
    <source>
        <dbReference type="Proteomes" id="UP000234289"/>
    </source>
</evidence>
<dbReference type="AlphaFoldDB" id="A0A2H1ID35"/>
<sequence length="420" mass="44755">MQKWSLRRTVRRRSFRRTAWFAGGLVLAILLWNNGIHNIGSINAQSEGGCQQPPARSTPDMPDVPEVDRSALPDPTAITGQTTAYTQAGEIPPVSDTAAHEANLPVTVKSNDGPAQTVKKTDRILAMNQNGGIAAAVVGLGLGCNLVGRDIATDFSQLVPGAEQLPLITQGGHEINAEAVLALSPDVILTDTTIGPYDAQLQLRNAGIPVIFISSSYSEGVRSAGPQVREVAEALGVPELGDKLAERTVREINDTQKAVAKLAPEDPADRPRTVFLYLRGNIYYWFGVGSGADSLIQSVSARDVAAEVGFEGMSPTNSEALIKAAPDVIIVMTLGLASVGGIDKALELPGIKQTPAGKNRRLVDMSDYEVMSFGPRSAQVLAALGTAIYAPELAYHPDHPPKSIEKRLKEINEELEEDEA</sequence>
<protein>
    <submittedName>
        <fullName evidence="4">Iron complex transport system substrate-binding protein</fullName>
    </submittedName>
</protein>
<dbReference type="PANTHER" id="PTHR30535">
    <property type="entry name" value="VITAMIN B12-BINDING PROTEIN"/>
    <property type="match status" value="1"/>
</dbReference>
<dbReference type="PANTHER" id="PTHR30535:SF4">
    <property type="entry name" value="HEMIN-BINDING PERIPLASMIC PROTEIN HMUT"/>
    <property type="match status" value="1"/>
</dbReference>
<accession>A0A2H1ID35</accession>
<feature type="region of interest" description="Disordered" evidence="2">
    <location>
        <begin position="44"/>
        <end position="65"/>
    </location>
</feature>
<dbReference type="EMBL" id="FXZG01000004">
    <property type="protein sequence ID" value="SMX73026.1"/>
    <property type="molecule type" value="Genomic_DNA"/>
</dbReference>
<feature type="domain" description="Fe/B12 periplasmic-binding" evidence="3">
    <location>
        <begin position="123"/>
        <end position="392"/>
    </location>
</feature>
<dbReference type="Proteomes" id="UP000234289">
    <property type="component" value="Unassembled WGS sequence"/>
</dbReference>
<reference evidence="5" key="1">
    <citation type="submission" date="2017-03" db="EMBL/GenBank/DDBJ databases">
        <authorList>
            <person name="Monnet C."/>
        </authorList>
    </citation>
    <scope>NUCLEOTIDE SEQUENCE [LARGE SCALE GENOMIC DNA]</scope>
    <source>
        <strain evidence="5">CNRZ 920</strain>
    </source>
</reference>
<dbReference type="InterPro" id="IPR050902">
    <property type="entry name" value="ABC_Transporter_SBP"/>
</dbReference>
<proteinExistence type="inferred from homology"/>
<evidence type="ECO:0000313" key="4">
    <source>
        <dbReference type="EMBL" id="SMX73026.1"/>
    </source>
</evidence>
<evidence type="ECO:0000259" key="3">
    <source>
        <dbReference type="PROSITE" id="PS50983"/>
    </source>
</evidence>
<dbReference type="SUPFAM" id="SSF53807">
    <property type="entry name" value="Helical backbone' metal receptor"/>
    <property type="match status" value="1"/>
</dbReference>
<dbReference type="Gene3D" id="3.40.50.1980">
    <property type="entry name" value="Nitrogenase molybdenum iron protein domain"/>
    <property type="match status" value="2"/>
</dbReference>
<dbReference type="RefSeq" id="WP_101638842.1">
    <property type="nucleotide sequence ID" value="NZ_FXZG01000004.1"/>
</dbReference>
<dbReference type="PROSITE" id="PS50983">
    <property type="entry name" value="FE_B12_PBP"/>
    <property type="match status" value="1"/>
</dbReference>
<gene>
    <name evidence="4" type="ORF">BAUR920_00882</name>
</gene>
<comment type="similarity">
    <text evidence="1">Belongs to the bacterial solute-binding protein 8 family.</text>
</comment>
<organism evidence="4 5">
    <name type="scientific">Brevibacterium aurantiacum</name>
    <dbReference type="NCBI Taxonomy" id="273384"/>
    <lineage>
        <taxon>Bacteria</taxon>
        <taxon>Bacillati</taxon>
        <taxon>Actinomycetota</taxon>
        <taxon>Actinomycetes</taxon>
        <taxon>Micrococcales</taxon>
        <taxon>Brevibacteriaceae</taxon>
        <taxon>Brevibacterium</taxon>
    </lineage>
</organism>
<evidence type="ECO:0000256" key="2">
    <source>
        <dbReference type="SAM" id="MobiDB-lite"/>
    </source>
</evidence>
<dbReference type="InterPro" id="IPR002491">
    <property type="entry name" value="ABC_transptr_periplasmic_BD"/>
</dbReference>
<dbReference type="Pfam" id="PF01497">
    <property type="entry name" value="Peripla_BP_2"/>
    <property type="match status" value="1"/>
</dbReference>
<evidence type="ECO:0000256" key="1">
    <source>
        <dbReference type="ARBA" id="ARBA00008814"/>
    </source>
</evidence>